<dbReference type="Pfam" id="PF16546">
    <property type="entry name" value="SGTA_dimer"/>
    <property type="match status" value="1"/>
</dbReference>
<proteinExistence type="predicted"/>
<dbReference type="FunFam" id="1.20.5.420:FF:000005">
    <property type="entry name" value="Hsc70 cochaperone (SGT), putative"/>
    <property type="match status" value="1"/>
</dbReference>
<evidence type="ECO:0000259" key="1">
    <source>
        <dbReference type="Pfam" id="PF16546"/>
    </source>
</evidence>
<dbReference type="Gene3D" id="1.20.5.420">
    <property type="entry name" value="Immunoglobulin FC, subunit C"/>
    <property type="match status" value="1"/>
</dbReference>
<evidence type="ECO:0000313" key="2">
    <source>
        <dbReference type="EMBL" id="KAJ3091300.1"/>
    </source>
</evidence>
<dbReference type="AlphaFoldDB" id="A0AAD5SV96"/>
<accession>A0AAD5SV96</accession>
<gene>
    <name evidence="2" type="ORF">HK100_007213</name>
</gene>
<feature type="domain" description="SGTA homodimerisation" evidence="1">
    <location>
        <begin position="9"/>
        <end position="73"/>
    </location>
</feature>
<keyword evidence="3" id="KW-1185">Reference proteome</keyword>
<evidence type="ECO:0000313" key="3">
    <source>
        <dbReference type="Proteomes" id="UP001211907"/>
    </source>
</evidence>
<dbReference type="Proteomes" id="UP001211907">
    <property type="component" value="Unassembled WGS sequence"/>
</dbReference>
<comment type="caution">
    <text evidence="2">The sequence shown here is derived from an EMBL/GenBank/DDBJ whole genome shotgun (WGS) entry which is preliminary data.</text>
</comment>
<protein>
    <recommendedName>
        <fullName evidence="1">SGTA homodimerisation domain-containing protein</fullName>
    </recommendedName>
</protein>
<name>A0AAD5SV96_9FUNG</name>
<sequence length="94" mass="10294">MTTKGKDPKKLAFAICEYFSDSIADGTIKPDDIEGLEVSIQCISEAFGFDFSDETQKKALSIKPASLASIFDVFANTQKRVADNKVPLFLILIS</sequence>
<dbReference type="InterPro" id="IPR032374">
    <property type="entry name" value="SGTA_dimer"/>
</dbReference>
<organism evidence="2 3">
    <name type="scientific">Physocladia obscura</name>
    <dbReference type="NCBI Taxonomy" id="109957"/>
    <lineage>
        <taxon>Eukaryota</taxon>
        <taxon>Fungi</taxon>
        <taxon>Fungi incertae sedis</taxon>
        <taxon>Chytridiomycota</taxon>
        <taxon>Chytridiomycota incertae sedis</taxon>
        <taxon>Chytridiomycetes</taxon>
        <taxon>Chytridiales</taxon>
        <taxon>Chytriomycetaceae</taxon>
        <taxon>Physocladia</taxon>
    </lineage>
</organism>
<dbReference type="EMBL" id="JADGJH010003391">
    <property type="protein sequence ID" value="KAJ3091300.1"/>
    <property type="molecule type" value="Genomic_DNA"/>
</dbReference>
<reference evidence="2" key="1">
    <citation type="submission" date="2020-05" db="EMBL/GenBank/DDBJ databases">
        <title>Phylogenomic resolution of chytrid fungi.</title>
        <authorList>
            <person name="Stajich J.E."/>
            <person name="Amses K."/>
            <person name="Simmons R."/>
            <person name="Seto K."/>
            <person name="Myers J."/>
            <person name="Bonds A."/>
            <person name="Quandt C.A."/>
            <person name="Barry K."/>
            <person name="Liu P."/>
            <person name="Grigoriev I."/>
            <person name="Longcore J.E."/>
            <person name="James T.Y."/>
        </authorList>
    </citation>
    <scope>NUCLEOTIDE SEQUENCE</scope>
    <source>
        <strain evidence="2">JEL0513</strain>
    </source>
</reference>